<name>A0ABR7CDS4_9BACE</name>
<organism evidence="1 2">
    <name type="scientific">Bacteroides difficilis</name>
    <dbReference type="NCBI Taxonomy" id="2763021"/>
    <lineage>
        <taxon>Bacteria</taxon>
        <taxon>Pseudomonadati</taxon>
        <taxon>Bacteroidota</taxon>
        <taxon>Bacteroidia</taxon>
        <taxon>Bacteroidales</taxon>
        <taxon>Bacteroidaceae</taxon>
        <taxon>Bacteroides</taxon>
    </lineage>
</organism>
<dbReference type="Proteomes" id="UP000600600">
    <property type="component" value="Unassembled WGS sequence"/>
</dbReference>
<keyword evidence="2" id="KW-1185">Reference proteome</keyword>
<dbReference type="EMBL" id="JACOOE010000007">
    <property type="protein sequence ID" value="MBC5605926.1"/>
    <property type="molecule type" value="Genomic_DNA"/>
</dbReference>
<reference evidence="1 2" key="1">
    <citation type="submission" date="2020-08" db="EMBL/GenBank/DDBJ databases">
        <title>Genome public.</title>
        <authorList>
            <person name="Liu C."/>
            <person name="Sun Q."/>
        </authorList>
    </citation>
    <scope>NUCLEOTIDE SEQUENCE [LARGE SCALE GENOMIC DNA]</scope>
    <source>
        <strain evidence="1 2">M27</strain>
    </source>
</reference>
<evidence type="ECO:0000313" key="2">
    <source>
        <dbReference type="Proteomes" id="UP000600600"/>
    </source>
</evidence>
<evidence type="ECO:0008006" key="3">
    <source>
        <dbReference type="Google" id="ProtNLM"/>
    </source>
</evidence>
<accession>A0ABR7CDS4</accession>
<sequence length="476" mass="53865">MKNIFKSLLLATYAFCITSCGEVDMGNTPQAEEGLLSLTAKIAGESQIFSPTKRGPYKDGDIIEFKFPSPIEDPVDLSKVNLIVSLENDCFVQPGLPGTIDLTSPFELRVKTAIGIVKTYIIKAIPVGPIATFKKSWFKNGNDLDYIWPVWISSIAISNNEFVLYDGVENYDESYIKVYGEQNADLKKKIKAPHTFISQVKTDDAGHIVAARENIYGAGFMLYYYEDMNSEPKLLLDYMHDNGCPLMLGYRFSIVGNLKEGKAYVYALSGNTYFGAQGKEYYRFEFNDGVPVSTVPVKVDFSDNITGVWESANIQRLTTTDNSDIYLSYFQYSNSDTQQLLGSHLYCFNEELNNLTEMNRKNFDYKLLGFRVFEIDGHRFLAMLTQAFGSSSVCMKVFDITDKNNWTAMNPDSDNYNEFLIFESEQYAVNNINQWGDVAVKVDNNKAYIYATIVSADKSQSGVAMYEMRYYPPTQQ</sequence>
<dbReference type="RefSeq" id="WP_186967819.1">
    <property type="nucleotide sequence ID" value="NZ_JACOOE010000007.1"/>
</dbReference>
<comment type="caution">
    <text evidence="1">The sequence shown here is derived from an EMBL/GenBank/DDBJ whole genome shotgun (WGS) entry which is preliminary data.</text>
</comment>
<evidence type="ECO:0000313" key="1">
    <source>
        <dbReference type="EMBL" id="MBC5605926.1"/>
    </source>
</evidence>
<gene>
    <name evidence="1" type="ORF">H8S67_14785</name>
</gene>
<proteinExistence type="predicted"/>
<protein>
    <recommendedName>
        <fullName evidence="3">DUF5018 domain-containing protein</fullName>
    </recommendedName>
</protein>